<evidence type="ECO:0000259" key="1">
    <source>
        <dbReference type="Pfam" id="PF09995"/>
    </source>
</evidence>
<organism evidence="2">
    <name type="scientific">uncultured Sphingosinicella sp</name>
    <dbReference type="NCBI Taxonomy" id="478748"/>
    <lineage>
        <taxon>Bacteria</taxon>
        <taxon>Pseudomonadati</taxon>
        <taxon>Pseudomonadota</taxon>
        <taxon>Alphaproteobacteria</taxon>
        <taxon>Sphingomonadales</taxon>
        <taxon>Sphingosinicellaceae</taxon>
        <taxon>Sphingosinicella</taxon>
        <taxon>environmental samples</taxon>
    </lineage>
</organism>
<dbReference type="GO" id="GO:0016491">
    <property type="term" value="F:oxidoreductase activity"/>
    <property type="evidence" value="ECO:0007669"/>
    <property type="project" value="InterPro"/>
</dbReference>
<dbReference type="Pfam" id="PF09995">
    <property type="entry name" value="MPAB_Lcp_cat"/>
    <property type="match status" value="1"/>
</dbReference>
<feature type="domain" description="ER-bound oxygenase mpaB/mpaB'/Rubber oxygenase catalytic" evidence="1">
    <location>
        <begin position="50"/>
        <end position="276"/>
    </location>
</feature>
<proteinExistence type="predicted"/>
<name>A0A6J4U100_9SPHN</name>
<protein>
    <recommendedName>
        <fullName evidence="1">ER-bound oxygenase mpaB/mpaB'/Rubber oxygenase catalytic domain-containing protein</fullName>
    </recommendedName>
</protein>
<dbReference type="EMBL" id="CADCWD010000058">
    <property type="protein sequence ID" value="CAA9537901.1"/>
    <property type="molecule type" value="Genomic_DNA"/>
</dbReference>
<gene>
    <name evidence="2" type="ORF">AVDCRST_MAG23-1609</name>
</gene>
<reference evidence="2" key="1">
    <citation type="submission" date="2020-02" db="EMBL/GenBank/DDBJ databases">
        <authorList>
            <person name="Meier V. D."/>
        </authorList>
    </citation>
    <scope>NUCLEOTIDE SEQUENCE</scope>
    <source>
        <strain evidence="2">AVDCRST_MAG23</strain>
    </source>
</reference>
<dbReference type="PANTHER" id="PTHR36151">
    <property type="entry name" value="BLR2777 PROTEIN"/>
    <property type="match status" value="1"/>
</dbReference>
<dbReference type="InterPro" id="IPR018713">
    <property type="entry name" value="MPAB/Lcp_cat_dom"/>
</dbReference>
<sequence>MPRPLTLPLGLQSLVERIATTVLQPSGSSAVDFTRPTGEPALAGPDSISWQVFRNPVSLFIGGVAAVILELGEPRVRSGVWEHSSFRTDPVDRLKRTGLAAMLTVYGARSEAEKMIAGVRRAHDRVSGVTPTGQAYRANDPELLSWVQATAQFGFLEAYTRYVRPLPRADRDRFHAEGRPAALLYGSVDTPASEAELRSLFAAVAPRLEGSPVIMEFLELMRTAPLVPAALRPVQRLLVRGAIALVPDGLRPQLDLGARWNLRFGEEALIRSLARLADRIRLDSSPAAQACVRMALAPDYLHRAGR</sequence>
<accession>A0A6J4U100</accession>
<dbReference type="PANTHER" id="PTHR36151:SF3">
    <property type="entry name" value="ER-BOUND OXYGENASE MPAB_MPAB'_RUBBER OXYGENASE CATALYTIC DOMAIN-CONTAINING PROTEIN"/>
    <property type="match status" value="1"/>
</dbReference>
<dbReference type="AlphaFoldDB" id="A0A6J4U100"/>
<evidence type="ECO:0000313" key="2">
    <source>
        <dbReference type="EMBL" id="CAA9537901.1"/>
    </source>
</evidence>